<evidence type="ECO:0000313" key="1">
    <source>
        <dbReference type="EMBL" id="CAE2301849.1"/>
    </source>
</evidence>
<accession>A0A7S4KQA2</accession>
<organism evidence="1">
    <name type="scientific">Paramoeba aestuarina</name>
    <dbReference type="NCBI Taxonomy" id="180227"/>
    <lineage>
        <taxon>Eukaryota</taxon>
        <taxon>Amoebozoa</taxon>
        <taxon>Discosea</taxon>
        <taxon>Flabellinia</taxon>
        <taxon>Dactylopodida</taxon>
        <taxon>Paramoebidae</taxon>
        <taxon>Paramoeba</taxon>
    </lineage>
</organism>
<dbReference type="SUPFAM" id="SSF52540">
    <property type="entry name" value="P-loop containing nucleoside triphosphate hydrolases"/>
    <property type="match status" value="1"/>
</dbReference>
<name>A0A7S4KQA2_9EUKA</name>
<protein>
    <submittedName>
        <fullName evidence="1">Uncharacterized protein</fullName>
    </submittedName>
</protein>
<dbReference type="Gene3D" id="3.40.50.300">
    <property type="entry name" value="P-loop containing nucleotide triphosphate hydrolases"/>
    <property type="match status" value="1"/>
</dbReference>
<dbReference type="AlphaFoldDB" id="A0A7S4KQA2"/>
<dbReference type="InterPro" id="IPR027417">
    <property type="entry name" value="P-loop_NTPase"/>
</dbReference>
<dbReference type="EMBL" id="HBKR01014555">
    <property type="protein sequence ID" value="CAE2301849.1"/>
    <property type="molecule type" value="Transcribed_RNA"/>
</dbReference>
<proteinExistence type="predicted"/>
<sequence>MIASFSRSGKTTSLKHLFNDLFDHTEYTPLFVSFNGDSGFVQREGESDEQAFLRGFAEQISPHPSVATGMIYTRQALEAYVAKISKPVLLLDELNVIADPPQQGLASLLRTHFLDCGAYLCHTSHGLSVLGRLWLSRGVELSRQVCPLCRQVNMCGGSATDVRRQRHKRESFRGCLLLL</sequence>
<gene>
    <name evidence="1" type="ORF">NAES01612_LOCUS9638</name>
</gene>
<reference evidence="1" key="1">
    <citation type="submission" date="2021-01" db="EMBL/GenBank/DDBJ databases">
        <authorList>
            <person name="Corre E."/>
            <person name="Pelletier E."/>
            <person name="Niang G."/>
            <person name="Scheremetjew M."/>
            <person name="Finn R."/>
            <person name="Kale V."/>
            <person name="Holt S."/>
            <person name="Cochrane G."/>
            <person name="Meng A."/>
            <person name="Brown T."/>
            <person name="Cohen L."/>
        </authorList>
    </citation>
    <scope>NUCLEOTIDE SEQUENCE</scope>
    <source>
        <strain evidence="1">SoJaBio B1-5/56/2</strain>
    </source>
</reference>